<dbReference type="EMBL" id="CM035421">
    <property type="protein sequence ID" value="KAH7388105.1"/>
    <property type="molecule type" value="Genomic_DNA"/>
</dbReference>
<sequence>MAAAPHVLQIFLSILATSLFVNMLVYSSPAEESGSLPYSNSYHHRKAQAPVREAIPEASRTRAIPQACARREEGGLQDALRAAITSPKGGCT</sequence>
<keyword evidence="1" id="KW-1133">Transmembrane helix</keyword>
<protein>
    <submittedName>
        <fullName evidence="2">Uncharacterized protein</fullName>
    </submittedName>
</protein>
<evidence type="ECO:0000313" key="3">
    <source>
        <dbReference type="Proteomes" id="UP000825935"/>
    </source>
</evidence>
<gene>
    <name evidence="2" type="ORF">KP509_16G057900</name>
</gene>
<evidence type="ECO:0000256" key="1">
    <source>
        <dbReference type="SAM" id="Phobius"/>
    </source>
</evidence>
<evidence type="ECO:0000313" key="2">
    <source>
        <dbReference type="EMBL" id="KAH7388105.1"/>
    </source>
</evidence>
<name>A0A8T2T3B3_CERRI</name>
<dbReference type="AlphaFoldDB" id="A0A8T2T3B3"/>
<accession>A0A8T2T3B3</accession>
<dbReference type="Proteomes" id="UP000825935">
    <property type="component" value="Chromosome 16"/>
</dbReference>
<organism evidence="2 3">
    <name type="scientific">Ceratopteris richardii</name>
    <name type="common">Triangle waterfern</name>
    <dbReference type="NCBI Taxonomy" id="49495"/>
    <lineage>
        <taxon>Eukaryota</taxon>
        <taxon>Viridiplantae</taxon>
        <taxon>Streptophyta</taxon>
        <taxon>Embryophyta</taxon>
        <taxon>Tracheophyta</taxon>
        <taxon>Polypodiopsida</taxon>
        <taxon>Polypodiidae</taxon>
        <taxon>Polypodiales</taxon>
        <taxon>Pteridineae</taxon>
        <taxon>Pteridaceae</taxon>
        <taxon>Parkerioideae</taxon>
        <taxon>Ceratopteris</taxon>
    </lineage>
</organism>
<keyword evidence="3" id="KW-1185">Reference proteome</keyword>
<keyword evidence="1" id="KW-0812">Transmembrane</keyword>
<comment type="caution">
    <text evidence="2">The sequence shown here is derived from an EMBL/GenBank/DDBJ whole genome shotgun (WGS) entry which is preliminary data.</text>
</comment>
<reference evidence="2" key="1">
    <citation type="submission" date="2021-08" db="EMBL/GenBank/DDBJ databases">
        <title>WGS assembly of Ceratopteris richardii.</title>
        <authorList>
            <person name="Marchant D.B."/>
            <person name="Chen G."/>
            <person name="Jenkins J."/>
            <person name="Shu S."/>
            <person name="Leebens-Mack J."/>
            <person name="Grimwood J."/>
            <person name="Schmutz J."/>
            <person name="Soltis P."/>
            <person name="Soltis D."/>
            <person name="Chen Z.-H."/>
        </authorList>
    </citation>
    <scope>NUCLEOTIDE SEQUENCE</scope>
    <source>
        <strain evidence="2">Whitten #5841</strain>
        <tissue evidence="2">Leaf</tissue>
    </source>
</reference>
<keyword evidence="1" id="KW-0472">Membrane</keyword>
<feature type="transmembrane region" description="Helical" evidence="1">
    <location>
        <begin position="6"/>
        <end position="26"/>
    </location>
</feature>
<proteinExistence type="predicted"/>